<feature type="domain" description="RING-type" evidence="12">
    <location>
        <begin position="199"/>
        <end position="240"/>
    </location>
</feature>
<feature type="coiled-coil region" evidence="10">
    <location>
        <begin position="396"/>
        <end position="480"/>
    </location>
</feature>
<dbReference type="PROSITE" id="PS51873">
    <property type="entry name" value="TRIAD"/>
    <property type="match status" value="1"/>
</dbReference>
<dbReference type="PROSITE" id="PS50089">
    <property type="entry name" value="ZF_RING_2"/>
    <property type="match status" value="1"/>
</dbReference>
<dbReference type="EMBL" id="CP003010">
    <property type="protein sequence ID" value="AEO65226.1"/>
    <property type="molecule type" value="Genomic_DNA"/>
</dbReference>
<dbReference type="CDD" id="cd20335">
    <property type="entry name" value="BRcat_RBR"/>
    <property type="match status" value="1"/>
</dbReference>
<dbReference type="GO" id="GO:0061630">
    <property type="term" value="F:ubiquitin protein ligase activity"/>
    <property type="evidence" value="ECO:0007669"/>
    <property type="project" value="UniProtKB-EC"/>
</dbReference>
<dbReference type="InterPro" id="IPR017907">
    <property type="entry name" value="Znf_RING_CS"/>
</dbReference>
<feature type="domain" description="RING-type" evidence="13">
    <location>
        <begin position="195"/>
        <end position="399"/>
    </location>
</feature>
<keyword evidence="3" id="KW-0808">Transferase</keyword>
<evidence type="ECO:0000256" key="10">
    <source>
        <dbReference type="SAM" id="Coils"/>
    </source>
</evidence>
<gene>
    <name evidence="14" type="ORF">THITE_2112019</name>
</gene>
<feature type="compositionally biased region" description="Basic and acidic residues" evidence="11">
    <location>
        <begin position="65"/>
        <end position="76"/>
    </location>
</feature>
<keyword evidence="15" id="KW-1185">Reference proteome</keyword>
<dbReference type="STRING" id="578455.G2R4J1"/>
<evidence type="ECO:0000259" key="12">
    <source>
        <dbReference type="PROSITE" id="PS50089"/>
    </source>
</evidence>
<evidence type="ECO:0000256" key="11">
    <source>
        <dbReference type="SAM" id="MobiDB-lite"/>
    </source>
</evidence>
<evidence type="ECO:0000313" key="15">
    <source>
        <dbReference type="Proteomes" id="UP000008181"/>
    </source>
</evidence>
<evidence type="ECO:0000256" key="7">
    <source>
        <dbReference type="ARBA" id="ARBA00022786"/>
    </source>
</evidence>
<dbReference type="GO" id="GO:0016567">
    <property type="term" value="P:protein ubiquitination"/>
    <property type="evidence" value="ECO:0007669"/>
    <property type="project" value="InterPro"/>
</dbReference>
<dbReference type="CDD" id="cd22584">
    <property type="entry name" value="Rcat_RBR_unk"/>
    <property type="match status" value="1"/>
</dbReference>
<dbReference type="eggNOG" id="KOG1812">
    <property type="taxonomic scope" value="Eukaryota"/>
</dbReference>
<dbReference type="HOGENOM" id="CLU_025203_1_0_1"/>
<keyword evidence="4" id="KW-0479">Metal-binding</keyword>
<dbReference type="Proteomes" id="UP000008181">
    <property type="component" value="Chromosome 2"/>
</dbReference>
<keyword evidence="10" id="KW-0175">Coiled coil</keyword>
<evidence type="ECO:0000256" key="5">
    <source>
        <dbReference type="ARBA" id="ARBA00022737"/>
    </source>
</evidence>
<dbReference type="KEGG" id="ttt:THITE_2112019"/>
<dbReference type="GO" id="GO:0008270">
    <property type="term" value="F:zinc ion binding"/>
    <property type="evidence" value="ECO:0007669"/>
    <property type="project" value="UniProtKB-KW"/>
</dbReference>
<evidence type="ECO:0000256" key="9">
    <source>
        <dbReference type="PROSITE-ProRule" id="PRU00175"/>
    </source>
</evidence>
<protein>
    <recommendedName>
        <fullName evidence="2">RBR-type E3 ubiquitin transferase</fullName>
        <ecNumber evidence="2">2.3.2.31</ecNumber>
    </recommendedName>
</protein>
<dbReference type="GeneID" id="11518786"/>
<evidence type="ECO:0000256" key="8">
    <source>
        <dbReference type="ARBA" id="ARBA00022833"/>
    </source>
</evidence>
<feature type="coiled-coil region" evidence="10">
    <location>
        <begin position="604"/>
        <end position="631"/>
    </location>
</feature>
<feature type="compositionally biased region" description="Polar residues" evidence="11">
    <location>
        <begin position="103"/>
        <end position="121"/>
    </location>
</feature>
<organism evidence="14 15">
    <name type="scientific">Thermothielavioides terrestris (strain ATCC 38088 / NRRL 8126)</name>
    <name type="common">Thielavia terrestris</name>
    <dbReference type="NCBI Taxonomy" id="578455"/>
    <lineage>
        <taxon>Eukaryota</taxon>
        <taxon>Fungi</taxon>
        <taxon>Dikarya</taxon>
        <taxon>Ascomycota</taxon>
        <taxon>Pezizomycotina</taxon>
        <taxon>Sordariomycetes</taxon>
        <taxon>Sordariomycetidae</taxon>
        <taxon>Sordariales</taxon>
        <taxon>Chaetomiaceae</taxon>
        <taxon>Thermothielavioides</taxon>
        <taxon>Thermothielavioides terrestris</taxon>
    </lineage>
</organism>
<evidence type="ECO:0000313" key="14">
    <source>
        <dbReference type="EMBL" id="AEO65226.1"/>
    </source>
</evidence>
<dbReference type="OrthoDB" id="9977870at2759"/>
<reference evidence="14 15" key="1">
    <citation type="journal article" date="2011" name="Nat. Biotechnol.">
        <title>Comparative genomic analysis of the thermophilic biomass-degrading fungi Myceliophthora thermophila and Thielavia terrestris.</title>
        <authorList>
            <person name="Berka R.M."/>
            <person name="Grigoriev I.V."/>
            <person name="Otillar R."/>
            <person name="Salamov A."/>
            <person name="Grimwood J."/>
            <person name="Reid I."/>
            <person name="Ishmael N."/>
            <person name="John T."/>
            <person name="Darmond C."/>
            <person name="Moisan M.-C."/>
            <person name="Henrissat B."/>
            <person name="Coutinho P.M."/>
            <person name="Lombard V."/>
            <person name="Natvig D.O."/>
            <person name="Lindquist E."/>
            <person name="Schmutz J."/>
            <person name="Lucas S."/>
            <person name="Harris P."/>
            <person name="Powlowski J."/>
            <person name="Bellemare A."/>
            <person name="Taylor D."/>
            <person name="Butler G."/>
            <person name="de Vries R.P."/>
            <person name="Allijn I.E."/>
            <person name="van den Brink J."/>
            <person name="Ushinsky S."/>
            <person name="Storms R."/>
            <person name="Powell A.J."/>
            <person name="Paulsen I.T."/>
            <person name="Elbourne L.D.H."/>
            <person name="Baker S.E."/>
            <person name="Magnuson J."/>
            <person name="LaBoissiere S."/>
            <person name="Clutterbuck A.J."/>
            <person name="Martinez D."/>
            <person name="Wogulis M."/>
            <person name="de Leon A.L."/>
            <person name="Rey M.W."/>
            <person name="Tsang A."/>
        </authorList>
    </citation>
    <scope>NUCLEOTIDE SEQUENCE [LARGE SCALE GENOMIC DNA]</scope>
    <source>
        <strain evidence="15">ATCC 38088 / NRRL 8126</strain>
    </source>
</reference>
<dbReference type="InterPro" id="IPR044066">
    <property type="entry name" value="TRIAD_supradom"/>
</dbReference>
<sequence>MMPMMPMPRYPLRPADPVSRRNRLPELADAGYVSEVFGWPDGTTEADIEEELMAKAAKLGITLPEHAKRSNAHDRTASAADSPIRAGSPGSPGSDGIADAAAMTSQTSDHATPTHEPSSEPTGRRRSRSLNFSQYDKYISQLNAALGQAKFPQPHDGYTGVSAGAANRPGPRKGVKGFTRSLASRLRGRRPINDLPMPCICCRELFATGSHSVLHTLPCGHKYCRDCLAVVISQSLADECKMPPKCCTEPIPSAIIKLVLPRDKQQEFLKAVVLYSTPWETRIFCPKASCGEFIPPATRVDPKHPSEVLCAKCKTRVCIMCKRAAHQLGQDCPEDHELERVLKMGEKSGWRRCYKCRMLVELAQGCTHITCRCKAQFCYICGAVWDPAVGCPNFCNGEEELERRRVEEEARLAEIEAEKMAQEKAAEAEDAAKQEAERRTLESSEFRALRAQLEAEMARFKGYEQKVQEAMRERQSIKKLALVDKFSDLTDKMRDRHARTEQHLEDRQVMAEIELQSQLEEKEKKVRLKLKYMEDYCHGHGAGPAKDHDDKRNTSSGSTDENGEWPQRQVTERDLEQLRQQYLVRDGMEQRHRSQIHGLREKQAKSMEELMERHEREMEALLERRAEEIEDLAVAFANEEDVLQQTFAERRARLLRRWELAAEILRVEMERRYGKPFAALALPAWPETAEDGAGGGEDVLAAGVAVGAVDHGGDGIVGVAR</sequence>
<dbReference type="Gene3D" id="1.20.120.1750">
    <property type="match status" value="1"/>
</dbReference>
<dbReference type="InterPro" id="IPR002867">
    <property type="entry name" value="IBR_dom"/>
</dbReference>
<evidence type="ECO:0000256" key="4">
    <source>
        <dbReference type="ARBA" id="ARBA00022723"/>
    </source>
</evidence>
<evidence type="ECO:0000256" key="3">
    <source>
        <dbReference type="ARBA" id="ARBA00022679"/>
    </source>
</evidence>
<name>G2R4J1_THETT</name>
<dbReference type="PROSITE" id="PS00518">
    <property type="entry name" value="ZF_RING_1"/>
    <property type="match status" value="1"/>
</dbReference>
<dbReference type="EC" id="2.3.2.31" evidence="2"/>
<dbReference type="AlphaFoldDB" id="G2R4J1"/>
<evidence type="ECO:0000256" key="6">
    <source>
        <dbReference type="ARBA" id="ARBA00022771"/>
    </source>
</evidence>
<dbReference type="SUPFAM" id="SSF57850">
    <property type="entry name" value="RING/U-box"/>
    <property type="match status" value="2"/>
</dbReference>
<dbReference type="PANTHER" id="PTHR11685">
    <property type="entry name" value="RBR FAMILY RING FINGER AND IBR DOMAIN-CONTAINING"/>
    <property type="match status" value="1"/>
</dbReference>
<keyword evidence="8" id="KW-0862">Zinc</keyword>
<feature type="region of interest" description="Disordered" evidence="11">
    <location>
        <begin position="64"/>
        <end position="127"/>
    </location>
</feature>
<dbReference type="InterPro" id="IPR001841">
    <property type="entry name" value="Znf_RING"/>
</dbReference>
<proteinExistence type="predicted"/>
<dbReference type="RefSeq" id="XP_003651562.1">
    <property type="nucleotide sequence ID" value="XM_003651514.1"/>
</dbReference>
<feature type="region of interest" description="Disordered" evidence="11">
    <location>
        <begin position="539"/>
        <end position="571"/>
    </location>
</feature>
<comment type="catalytic activity">
    <reaction evidence="1">
        <text>[E2 ubiquitin-conjugating enzyme]-S-ubiquitinyl-L-cysteine + [acceptor protein]-L-lysine = [E2 ubiquitin-conjugating enzyme]-L-cysteine + [acceptor protein]-N(6)-ubiquitinyl-L-lysine.</text>
        <dbReference type="EC" id="2.3.2.31"/>
    </reaction>
</comment>
<dbReference type="Pfam" id="PF01485">
    <property type="entry name" value="IBR"/>
    <property type="match status" value="2"/>
</dbReference>
<keyword evidence="7" id="KW-0833">Ubl conjugation pathway</keyword>
<keyword evidence="6 9" id="KW-0863">Zinc-finger</keyword>
<evidence type="ECO:0000256" key="2">
    <source>
        <dbReference type="ARBA" id="ARBA00012251"/>
    </source>
</evidence>
<evidence type="ECO:0000259" key="13">
    <source>
        <dbReference type="PROSITE" id="PS51873"/>
    </source>
</evidence>
<dbReference type="InterPro" id="IPR031127">
    <property type="entry name" value="E3_UB_ligase_RBR"/>
</dbReference>
<keyword evidence="5" id="KW-0677">Repeat</keyword>
<evidence type="ECO:0000256" key="1">
    <source>
        <dbReference type="ARBA" id="ARBA00001798"/>
    </source>
</evidence>
<accession>G2R4J1</accession>